<keyword evidence="4" id="KW-1185">Reference proteome</keyword>
<evidence type="ECO:0000256" key="1">
    <source>
        <dbReference type="ARBA" id="ARBA00004328"/>
    </source>
</evidence>
<dbReference type="InterPro" id="IPR011050">
    <property type="entry name" value="Pectin_lyase_fold/virulence"/>
</dbReference>
<dbReference type="GO" id="GO:0044423">
    <property type="term" value="C:virion component"/>
    <property type="evidence" value="ECO:0007669"/>
    <property type="project" value="UniProtKB-KW"/>
</dbReference>
<evidence type="ECO:0000313" key="3">
    <source>
        <dbReference type="EMBL" id="AUV59234.1"/>
    </source>
</evidence>
<dbReference type="Gene3D" id="2.160.20.10">
    <property type="entry name" value="Single-stranded right-handed beta-helix, Pectin lyase-like"/>
    <property type="match status" value="1"/>
</dbReference>
<reference evidence="3 4" key="1">
    <citation type="submission" date="2018-01" db="EMBL/GenBank/DDBJ databases">
        <title>Complete genome of Klebsiella pneumoniae bacteriophage vB_KpnM_KpS110.</title>
        <authorList>
            <person name="Verevkin V.V."/>
            <person name="Solovieva E.V."/>
            <person name="Krasilnikova V.M."/>
            <person name="Kislichkina A.A."/>
            <person name="Volozhantsev N.V."/>
        </authorList>
    </citation>
    <scope>NUCLEOTIDE SEQUENCE [LARGE SCALE GENOMIC DNA]</scope>
</reference>
<comment type="subcellular location">
    <subcellularLocation>
        <location evidence="1">Virion</location>
    </subcellularLocation>
</comment>
<dbReference type="InterPro" id="IPR012334">
    <property type="entry name" value="Pectin_lyas_fold"/>
</dbReference>
<name>A0A2K9VAM1_9CAUD</name>
<organism evidence="3 4">
    <name type="scientific">Klebsiella phage vB_KpnM_KpS110</name>
    <dbReference type="NCBI Taxonomy" id="2079262"/>
    <lineage>
        <taxon>Viruses</taxon>
        <taxon>Duplodnaviria</taxon>
        <taxon>Heunggongvirae</taxon>
        <taxon>Uroviricota</taxon>
        <taxon>Caudoviricetes</taxon>
        <taxon>Pantevenvirales</taxon>
        <taxon>Ackermannviridae</taxon>
        <taxon>Taipeivirus</taxon>
        <taxon>Taipeivirus KpS110</taxon>
    </lineage>
</organism>
<dbReference type="EMBL" id="MG770379">
    <property type="protein sequence ID" value="AUV59234.1"/>
    <property type="molecule type" value="Genomic_DNA"/>
</dbReference>
<gene>
    <name evidence="3" type="ORF">kps110_118</name>
</gene>
<proteinExistence type="predicted"/>
<dbReference type="Gene3D" id="3.30.2020.50">
    <property type="match status" value="1"/>
</dbReference>
<evidence type="ECO:0000313" key="4">
    <source>
        <dbReference type="Proteomes" id="UP000241603"/>
    </source>
</evidence>
<keyword evidence="2" id="KW-0946">Virion</keyword>
<dbReference type="Proteomes" id="UP000241603">
    <property type="component" value="Segment"/>
</dbReference>
<dbReference type="SUPFAM" id="SSF51126">
    <property type="entry name" value="Pectin lyase-like"/>
    <property type="match status" value="1"/>
</dbReference>
<sequence length="685" mass="73035">MKTQFNQSQGSTSRETNKEAIARIFGLKKSQVGYLSTTTPIDSYVILFDKETQTCWYRDTATGTPVSWTVTNKLLNLTTSNGSYVLVAGYSGDILRQDLASEGMGDALVAHSGGGMVSDYIHYLTPQSQGAPCNGTDDDSSWFNDLINSGKKVKVPAGNYVLDCNKINITTSYCEIEFDKNANVTVINTSGLSGANVEAAVFKLSGSAVAPITNFKISGGNFSYANDTICLVGVLSYVDGVLVEGVEVTGLRLIATNDANNVYANSTSASRSKRIKASFCKATAATVSTHGAAISFRYSDYGTTSNNIIYGYYYGIMFWGGDSNPGNNGGLGNERKCVGVRSTADRISATKAAWWGSMGLDCVATSLSCYGIGTDTDVGIDFEGCVRCSAVGCYVKDFRYGCYATFFYSDGVIFDSCCAEVTTEGYRVFTINNSSQNANNRSVTYSNCMFSGVGCCSIVYQQGAVGDLTISNCTFRNVVLHLDSLNNGRIGISNLNMVFDAVPVDGRDFNSVTYYAALVINASTLSLRDCVINSSVSWTGVTGESVGILLLSRSSNSNALHRIDGGGITSAQFTTDVIFANMGTNNGITLRYEVDKFIFANKTYKTLLFSTSTLMPIGLMRGKTVTFSDFPTSITDNLGYANTYYTRRQQFINQSPTAGGTVASIVVTAGVGTAAVVAGLPVSSS</sequence>
<dbReference type="GO" id="GO:0051701">
    <property type="term" value="P:biological process involved in interaction with host"/>
    <property type="evidence" value="ECO:0007669"/>
    <property type="project" value="UniProtKB-ARBA"/>
</dbReference>
<protein>
    <submittedName>
        <fullName evidence="3">Uncharacterized protein</fullName>
    </submittedName>
</protein>
<evidence type="ECO:0000256" key="2">
    <source>
        <dbReference type="ARBA" id="ARBA00022844"/>
    </source>
</evidence>
<accession>A0A2K9VAM1</accession>
<dbReference type="GO" id="GO:0019058">
    <property type="term" value="P:viral life cycle"/>
    <property type="evidence" value="ECO:0007669"/>
    <property type="project" value="UniProtKB-ARBA"/>
</dbReference>